<dbReference type="RefSeq" id="WP_073131161.1">
    <property type="nucleotide sequence ID" value="NZ_FQWQ01000001.1"/>
</dbReference>
<dbReference type="AlphaFoldDB" id="A0A1M5KN07"/>
<protein>
    <recommendedName>
        <fullName evidence="4">Tetratricopeptide repeat-containing protein</fullName>
    </recommendedName>
</protein>
<feature type="chain" id="PRO_5009911726" description="Tetratricopeptide repeat-containing protein" evidence="1">
    <location>
        <begin position="20"/>
        <end position="205"/>
    </location>
</feature>
<reference evidence="2 3" key="1">
    <citation type="submission" date="2016-11" db="EMBL/GenBank/DDBJ databases">
        <authorList>
            <person name="Jaros S."/>
            <person name="Januszkiewicz K."/>
            <person name="Wedrychowicz H."/>
        </authorList>
    </citation>
    <scope>NUCLEOTIDE SEQUENCE [LARGE SCALE GENOMIC DNA]</scope>
    <source>
        <strain evidence="2 3">DSM 24574</strain>
    </source>
</reference>
<evidence type="ECO:0000256" key="1">
    <source>
        <dbReference type="SAM" id="SignalP"/>
    </source>
</evidence>
<keyword evidence="3" id="KW-1185">Reference proteome</keyword>
<keyword evidence="1" id="KW-0732">Signal</keyword>
<organism evidence="2 3">
    <name type="scientific">Chryseolinea serpens</name>
    <dbReference type="NCBI Taxonomy" id="947013"/>
    <lineage>
        <taxon>Bacteria</taxon>
        <taxon>Pseudomonadati</taxon>
        <taxon>Bacteroidota</taxon>
        <taxon>Cytophagia</taxon>
        <taxon>Cytophagales</taxon>
        <taxon>Fulvivirgaceae</taxon>
        <taxon>Chryseolinea</taxon>
    </lineage>
</organism>
<name>A0A1M5KN07_9BACT</name>
<dbReference type="OrthoDB" id="837043at2"/>
<dbReference type="STRING" id="947013.SAMN04488109_0740"/>
<evidence type="ECO:0000313" key="3">
    <source>
        <dbReference type="Proteomes" id="UP000184212"/>
    </source>
</evidence>
<gene>
    <name evidence="2" type="ORF">SAMN04488109_0740</name>
</gene>
<accession>A0A1M5KN07</accession>
<sequence>MRYLLLLLLTALAYQTSFAQSKVDEYLMQQEQLKKTQLLRELDSGVYFMDNGDYVTADVKFQYVLDHIKSVPSDLTFFFGKNSFFLGKYKQSIDWLNKYIQLKGTNGQYSQEAVQWQKKAEVEYVKQKTQDPKVVGNILSTNYDIDCGPGGKVICPVCKGEHVVVKKAAFGNTYKTCAYCDEHGLLTCVEYNQLLRGQLKPKNAE</sequence>
<feature type="signal peptide" evidence="1">
    <location>
        <begin position="1"/>
        <end position="19"/>
    </location>
</feature>
<proteinExistence type="predicted"/>
<evidence type="ECO:0000313" key="2">
    <source>
        <dbReference type="EMBL" id="SHG54157.1"/>
    </source>
</evidence>
<dbReference type="Proteomes" id="UP000184212">
    <property type="component" value="Unassembled WGS sequence"/>
</dbReference>
<dbReference type="EMBL" id="FQWQ01000001">
    <property type="protein sequence ID" value="SHG54157.1"/>
    <property type="molecule type" value="Genomic_DNA"/>
</dbReference>
<evidence type="ECO:0008006" key="4">
    <source>
        <dbReference type="Google" id="ProtNLM"/>
    </source>
</evidence>